<evidence type="ECO:0000259" key="1">
    <source>
        <dbReference type="Pfam" id="PF26638"/>
    </source>
</evidence>
<sequence length="50" mass="5972">MAVRIKRIFSNRLGTTYSETLHARDANSILRLGNRHMYRKRLFNFKYAPS</sequence>
<protein>
    <recommendedName>
        <fullName evidence="1">DUF8211 domain-containing protein</fullName>
    </recommendedName>
</protein>
<proteinExistence type="predicted"/>
<reference evidence="2 3" key="2">
    <citation type="submission" date="2017-10" db="EMBL/GenBank/DDBJ databases">
        <title>Extensive intraspecific genome diversity in a model arbuscular mycorrhizal fungus.</title>
        <authorList>
            <person name="Chen E.C.H."/>
            <person name="Morin E."/>
            <person name="Baudet D."/>
            <person name="Noel J."/>
            <person name="Ndikumana S."/>
            <person name="Charron P."/>
            <person name="St-Onge C."/>
            <person name="Giorgi J."/>
            <person name="Grigoriev I.V."/>
            <person name="Roux C."/>
            <person name="Martin F.M."/>
            <person name="Corradi N."/>
        </authorList>
    </citation>
    <scope>NUCLEOTIDE SEQUENCE [LARGE SCALE GENOMIC DNA]</scope>
    <source>
        <strain evidence="2 3">C2</strain>
    </source>
</reference>
<reference evidence="2 3" key="1">
    <citation type="submission" date="2016-04" db="EMBL/GenBank/DDBJ databases">
        <title>Genome analyses suggest a sexual origin of heterokaryosis in a supposedly ancient asexual fungus.</title>
        <authorList>
            <person name="Ropars J."/>
            <person name="Sedzielewska K."/>
            <person name="Noel J."/>
            <person name="Charron P."/>
            <person name="Farinelli L."/>
            <person name="Marton T."/>
            <person name="Kruger M."/>
            <person name="Pelin A."/>
            <person name="Brachmann A."/>
            <person name="Corradi N."/>
        </authorList>
    </citation>
    <scope>NUCLEOTIDE SEQUENCE [LARGE SCALE GENOMIC DNA]</scope>
    <source>
        <strain evidence="2 3">C2</strain>
    </source>
</reference>
<dbReference type="Proteomes" id="UP000233469">
    <property type="component" value="Unassembled WGS sequence"/>
</dbReference>
<comment type="caution">
    <text evidence="2">The sequence shown here is derived from an EMBL/GenBank/DDBJ whole genome shotgun (WGS) entry which is preliminary data.</text>
</comment>
<evidence type="ECO:0000313" key="2">
    <source>
        <dbReference type="EMBL" id="PKK68185.1"/>
    </source>
</evidence>
<feature type="domain" description="DUF8211" evidence="1">
    <location>
        <begin position="4"/>
        <end position="50"/>
    </location>
</feature>
<accession>A0A2N1N2P5</accession>
<dbReference type="InterPro" id="IPR058524">
    <property type="entry name" value="DUF8211"/>
</dbReference>
<dbReference type="Pfam" id="PF26638">
    <property type="entry name" value="DUF8211"/>
    <property type="match status" value="1"/>
</dbReference>
<gene>
    <name evidence="2" type="ORF">RhiirC2_750666</name>
</gene>
<organism evidence="2 3">
    <name type="scientific">Rhizophagus irregularis</name>
    <dbReference type="NCBI Taxonomy" id="588596"/>
    <lineage>
        <taxon>Eukaryota</taxon>
        <taxon>Fungi</taxon>
        <taxon>Fungi incertae sedis</taxon>
        <taxon>Mucoromycota</taxon>
        <taxon>Glomeromycotina</taxon>
        <taxon>Glomeromycetes</taxon>
        <taxon>Glomerales</taxon>
        <taxon>Glomeraceae</taxon>
        <taxon>Rhizophagus</taxon>
    </lineage>
</organism>
<name>A0A2N1N2P5_9GLOM</name>
<feature type="non-terminal residue" evidence="2">
    <location>
        <position position="50"/>
    </location>
</feature>
<dbReference type="AlphaFoldDB" id="A0A2N1N2P5"/>
<evidence type="ECO:0000313" key="3">
    <source>
        <dbReference type="Proteomes" id="UP000233469"/>
    </source>
</evidence>
<dbReference type="EMBL" id="LLXL01000871">
    <property type="protein sequence ID" value="PKK68185.1"/>
    <property type="molecule type" value="Genomic_DNA"/>
</dbReference>